<reference evidence="2" key="2">
    <citation type="submission" date="2015-01" db="EMBL/GenBank/DDBJ databases">
        <title>Evolutionary Origins and Diversification of the Mycorrhizal Mutualists.</title>
        <authorList>
            <consortium name="DOE Joint Genome Institute"/>
            <consortium name="Mycorrhizal Genomics Consortium"/>
            <person name="Kohler A."/>
            <person name="Kuo A."/>
            <person name="Nagy L.G."/>
            <person name="Floudas D."/>
            <person name="Copeland A."/>
            <person name="Barry K.W."/>
            <person name="Cichocki N."/>
            <person name="Veneault-Fourrey C."/>
            <person name="LaButti K."/>
            <person name="Lindquist E.A."/>
            <person name="Lipzen A."/>
            <person name="Lundell T."/>
            <person name="Morin E."/>
            <person name="Murat C."/>
            <person name="Riley R."/>
            <person name="Ohm R."/>
            <person name="Sun H."/>
            <person name="Tunlid A."/>
            <person name="Henrissat B."/>
            <person name="Grigoriev I.V."/>
            <person name="Hibbett D.S."/>
            <person name="Martin F."/>
        </authorList>
    </citation>
    <scope>NUCLEOTIDE SEQUENCE [LARGE SCALE GENOMIC DNA]</scope>
    <source>
        <strain evidence="2">UH-Slu-Lm8-n1</strain>
    </source>
</reference>
<dbReference type="InParanoid" id="A0A0D0BT07"/>
<evidence type="ECO:0000313" key="1">
    <source>
        <dbReference type="EMBL" id="KIK46168.1"/>
    </source>
</evidence>
<proteinExistence type="predicted"/>
<keyword evidence="2" id="KW-1185">Reference proteome</keyword>
<organism evidence="1 2">
    <name type="scientific">Suillus luteus UH-Slu-Lm8-n1</name>
    <dbReference type="NCBI Taxonomy" id="930992"/>
    <lineage>
        <taxon>Eukaryota</taxon>
        <taxon>Fungi</taxon>
        <taxon>Dikarya</taxon>
        <taxon>Basidiomycota</taxon>
        <taxon>Agaricomycotina</taxon>
        <taxon>Agaricomycetes</taxon>
        <taxon>Agaricomycetidae</taxon>
        <taxon>Boletales</taxon>
        <taxon>Suillineae</taxon>
        <taxon>Suillaceae</taxon>
        <taxon>Suillus</taxon>
    </lineage>
</organism>
<dbReference type="EMBL" id="KN835162">
    <property type="protein sequence ID" value="KIK46168.1"/>
    <property type="molecule type" value="Genomic_DNA"/>
</dbReference>
<dbReference type="AlphaFoldDB" id="A0A0D0BT07"/>
<sequence length="52" mass="6061">MLAPLRFLINTEGKWFADLEVRPLICFCQKCHVLVIKLGPQPNSKTYRIDPF</sequence>
<evidence type="ECO:0000313" key="2">
    <source>
        <dbReference type="Proteomes" id="UP000054485"/>
    </source>
</evidence>
<protein>
    <submittedName>
        <fullName evidence="1">Uncharacterized protein</fullName>
    </submittedName>
</protein>
<dbReference type="HOGENOM" id="CLU_3088864_0_0_1"/>
<dbReference type="Proteomes" id="UP000054485">
    <property type="component" value="Unassembled WGS sequence"/>
</dbReference>
<reference evidence="1 2" key="1">
    <citation type="submission" date="2014-04" db="EMBL/GenBank/DDBJ databases">
        <authorList>
            <consortium name="DOE Joint Genome Institute"/>
            <person name="Kuo A."/>
            <person name="Ruytinx J."/>
            <person name="Rineau F."/>
            <person name="Colpaert J."/>
            <person name="Kohler A."/>
            <person name="Nagy L.G."/>
            <person name="Floudas D."/>
            <person name="Copeland A."/>
            <person name="Barry K.W."/>
            <person name="Cichocki N."/>
            <person name="Veneault-Fourrey C."/>
            <person name="LaButti K."/>
            <person name="Lindquist E.A."/>
            <person name="Lipzen A."/>
            <person name="Lundell T."/>
            <person name="Morin E."/>
            <person name="Murat C."/>
            <person name="Sun H."/>
            <person name="Tunlid A."/>
            <person name="Henrissat B."/>
            <person name="Grigoriev I.V."/>
            <person name="Hibbett D.S."/>
            <person name="Martin F."/>
            <person name="Nordberg H.P."/>
            <person name="Cantor M.N."/>
            <person name="Hua S.X."/>
        </authorList>
    </citation>
    <scope>NUCLEOTIDE SEQUENCE [LARGE SCALE GENOMIC DNA]</scope>
    <source>
        <strain evidence="1 2">UH-Slu-Lm8-n1</strain>
    </source>
</reference>
<accession>A0A0D0BT07</accession>
<name>A0A0D0BT07_9AGAM</name>
<gene>
    <name evidence="1" type="ORF">CY34DRAFT_800675</name>
</gene>